<dbReference type="RefSeq" id="WP_079176220.1">
    <property type="nucleotide sequence ID" value="NZ_FODD01000034.1"/>
</dbReference>
<reference evidence="1 2" key="1">
    <citation type="submission" date="2016-10" db="EMBL/GenBank/DDBJ databases">
        <authorList>
            <person name="de Groot N.N."/>
        </authorList>
    </citation>
    <scope>NUCLEOTIDE SEQUENCE [LARGE SCALE GENOMIC DNA]</scope>
    <source>
        <strain evidence="1 2">CGMCC 4.2026</strain>
    </source>
</reference>
<dbReference type="Proteomes" id="UP000181951">
    <property type="component" value="Unassembled WGS sequence"/>
</dbReference>
<proteinExistence type="predicted"/>
<evidence type="ECO:0000313" key="2">
    <source>
        <dbReference type="Proteomes" id="UP000181951"/>
    </source>
</evidence>
<dbReference type="EMBL" id="FODD01000034">
    <property type="protein sequence ID" value="SEO65242.1"/>
    <property type="molecule type" value="Genomic_DNA"/>
</dbReference>
<dbReference type="SUPFAM" id="SSF48452">
    <property type="entry name" value="TPR-like"/>
    <property type="match status" value="1"/>
</dbReference>
<sequence length="249" mass="26232">MTDTAVSESVVGVPDVWRLRARGCWVEAAALLAPFCDDDAGAALRRAELLVEGCFYHVDGWAEAEDALRLAEALASTDEERGAAASERGHLAYGATLFSVRDRADEARSAFGRSAALLSPASPGRPLLDFRRGLVAENIAGNPTAARAAYRRAHAGAVAHGNTFLTSFTWRHLAGLAAAEGDLAEARHGFAESLRIRVSLGHLVGTAPALLSLADVESDPEAGQLRAEATRLYALLNGIPAWLAPTLAP</sequence>
<keyword evidence="2" id="KW-1185">Reference proteome</keyword>
<dbReference type="InterPro" id="IPR011990">
    <property type="entry name" value="TPR-like_helical_dom_sf"/>
</dbReference>
<evidence type="ECO:0000313" key="1">
    <source>
        <dbReference type="EMBL" id="SEO65242.1"/>
    </source>
</evidence>
<dbReference type="STRING" id="310780.SAMN05216267_103463"/>
<evidence type="ECO:0008006" key="3">
    <source>
        <dbReference type="Google" id="ProtNLM"/>
    </source>
</evidence>
<organism evidence="1 2">
    <name type="scientific">Actinacidiphila rubida</name>
    <dbReference type="NCBI Taxonomy" id="310780"/>
    <lineage>
        <taxon>Bacteria</taxon>
        <taxon>Bacillati</taxon>
        <taxon>Actinomycetota</taxon>
        <taxon>Actinomycetes</taxon>
        <taxon>Kitasatosporales</taxon>
        <taxon>Streptomycetaceae</taxon>
        <taxon>Actinacidiphila</taxon>
    </lineage>
</organism>
<gene>
    <name evidence="1" type="ORF">SAMN05216267_103463</name>
</gene>
<dbReference type="Gene3D" id="1.25.40.10">
    <property type="entry name" value="Tetratricopeptide repeat domain"/>
    <property type="match status" value="1"/>
</dbReference>
<accession>A0A1H8RFX9</accession>
<dbReference type="AlphaFoldDB" id="A0A1H8RFX9"/>
<protein>
    <recommendedName>
        <fullName evidence="3">Tetratricopeptide repeat protein</fullName>
    </recommendedName>
</protein>
<name>A0A1H8RFX9_9ACTN</name>